<dbReference type="InterPro" id="IPR000917">
    <property type="entry name" value="Sulfatase_N"/>
</dbReference>
<feature type="compositionally biased region" description="Basic and acidic residues" evidence="7">
    <location>
        <begin position="471"/>
        <end position="480"/>
    </location>
</feature>
<evidence type="ECO:0000256" key="5">
    <source>
        <dbReference type="ARBA" id="ARBA00022801"/>
    </source>
</evidence>
<sequence>MLLKAIKILLSFIILIFISCKTDSKENVIKKPNIILINVDDLGWKDLGFMGSSYYETPNIDALAKEGLVFTNAYAGAANCAPSRACLISGLNTPRHGVFTVSPSDRGHTKTRKLIPIKNTKHLNDTIYTLPEMLKSAGYITANFGKWHVGDNPLKQGFDINIGGSSRGNPGKNGYFSPYNIDYIKDGPKGEYLTDRLTKETISFVKKHKDTTFFIYLPYYTVHTPIMGKEHLIEKFKNKKGIDGQNNPKYAAMIASMDKNVGKLLAALKNNGLEEKTLVIFTSDNGGIRAISHQDPLKAGKGSYYEGGIRVPLIIKWPNNITANTITNQNVSNLDFYPTLQNIVQPEKRATLLDGLDLNPILKGEKIKSRDLVFHFPVYLQSYSKGHDGSRDSLFRTRPGSVIISGHWKLHHYFEDNALELYNLQDDISEKQNIADLHPKKADKLYKKLEAWRLKTKAPLPTEKNPDYSSEFEKQQKKHQ</sequence>
<dbReference type="Proteomes" id="UP001176806">
    <property type="component" value="Unassembled WGS sequence"/>
</dbReference>
<dbReference type="Pfam" id="PF00884">
    <property type="entry name" value="Sulfatase"/>
    <property type="match status" value="1"/>
</dbReference>
<dbReference type="PANTHER" id="PTHR42693">
    <property type="entry name" value="ARYLSULFATASE FAMILY MEMBER"/>
    <property type="match status" value="1"/>
</dbReference>
<organism evidence="9 10">
    <name type="scientific">Flavivirga jejuensis</name>
    <dbReference type="NCBI Taxonomy" id="870487"/>
    <lineage>
        <taxon>Bacteria</taxon>
        <taxon>Pseudomonadati</taxon>
        <taxon>Bacteroidota</taxon>
        <taxon>Flavobacteriia</taxon>
        <taxon>Flavobacteriales</taxon>
        <taxon>Flavobacteriaceae</taxon>
        <taxon>Flavivirga</taxon>
    </lineage>
</organism>
<keyword evidence="10" id="KW-1185">Reference proteome</keyword>
<evidence type="ECO:0000256" key="6">
    <source>
        <dbReference type="ARBA" id="ARBA00022837"/>
    </source>
</evidence>
<protein>
    <submittedName>
        <fullName evidence="9">Sulfatase</fullName>
    </submittedName>
</protein>
<dbReference type="InterPro" id="IPR050738">
    <property type="entry name" value="Sulfatase"/>
</dbReference>
<evidence type="ECO:0000313" key="9">
    <source>
        <dbReference type="EMBL" id="MDO5973488.1"/>
    </source>
</evidence>
<evidence type="ECO:0000256" key="4">
    <source>
        <dbReference type="ARBA" id="ARBA00022729"/>
    </source>
</evidence>
<dbReference type="CDD" id="cd16144">
    <property type="entry name" value="ARS_like"/>
    <property type="match status" value="1"/>
</dbReference>
<comment type="similarity">
    <text evidence="2">Belongs to the sulfatase family.</text>
</comment>
<dbReference type="RefSeq" id="WP_303300581.1">
    <property type="nucleotide sequence ID" value="NZ_BAABDA010000042.1"/>
</dbReference>
<reference evidence="9" key="1">
    <citation type="submission" date="2023-07" db="EMBL/GenBank/DDBJ databases">
        <title>Two novel species in the genus Flavivirga.</title>
        <authorList>
            <person name="Kwon K."/>
        </authorList>
    </citation>
    <scope>NUCLEOTIDE SEQUENCE</scope>
    <source>
        <strain evidence="9">KACC 14158</strain>
    </source>
</reference>
<dbReference type="PROSITE" id="PS51257">
    <property type="entry name" value="PROKAR_LIPOPROTEIN"/>
    <property type="match status" value="1"/>
</dbReference>
<evidence type="ECO:0000256" key="1">
    <source>
        <dbReference type="ARBA" id="ARBA00001913"/>
    </source>
</evidence>
<dbReference type="Gene3D" id="3.40.720.10">
    <property type="entry name" value="Alkaline Phosphatase, subunit A"/>
    <property type="match status" value="1"/>
</dbReference>
<dbReference type="EMBL" id="JAUOEL010000001">
    <property type="protein sequence ID" value="MDO5973488.1"/>
    <property type="molecule type" value="Genomic_DNA"/>
</dbReference>
<keyword evidence="3" id="KW-0479">Metal-binding</keyword>
<keyword evidence="5" id="KW-0378">Hydrolase</keyword>
<keyword evidence="4" id="KW-0732">Signal</keyword>
<feature type="region of interest" description="Disordered" evidence="7">
    <location>
        <begin position="457"/>
        <end position="480"/>
    </location>
</feature>
<comment type="caution">
    <text evidence="9">The sequence shown here is derived from an EMBL/GenBank/DDBJ whole genome shotgun (WGS) entry which is preliminary data.</text>
</comment>
<comment type="cofactor">
    <cofactor evidence="1">
        <name>Ca(2+)</name>
        <dbReference type="ChEBI" id="CHEBI:29108"/>
    </cofactor>
</comment>
<dbReference type="InterPro" id="IPR017850">
    <property type="entry name" value="Alkaline_phosphatase_core_sf"/>
</dbReference>
<keyword evidence="6" id="KW-0106">Calcium</keyword>
<evidence type="ECO:0000256" key="2">
    <source>
        <dbReference type="ARBA" id="ARBA00008779"/>
    </source>
</evidence>
<accession>A0ABT8WK43</accession>
<dbReference type="PANTHER" id="PTHR42693:SF42">
    <property type="entry name" value="ARYLSULFATASE G"/>
    <property type="match status" value="1"/>
</dbReference>
<evidence type="ECO:0000313" key="10">
    <source>
        <dbReference type="Proteomes" id="UP001176806"/>
    </source>
</evidence>
<evidence type="ECO:0000259" key="8">
    <source>
        <dbReference type="Pfam" id="PF00884"/>
    </source>
</evidence>
<proteinExistence type="inferred from homology"/>
<gene>
    <name evidence="9" type="ORF">Q4Q40_04755</name>
</gene>
<evidence type="ECO:0000256" key="3">
    <source>
        <dbReference type="ARBA" id="ARBA00022723"/>
    </source>
</evidence>
<name>A0ABT8WK43_9FLAO</name>
<feature type="domain" description="Sulfatase N-terminal" evidence="8">
    <location>
        <begin position="32"/>
        <end position="340"/>
    </location>
</feature>
<evidence type="ECO:0000256" key="7">
    <source>
        <dbReference type="SAM" id="MobiDB-lite"/>
    </source>
</evidence>
<dbReference type="SUPFAM" id="SSF53649">
    <property type="entry name" value="Alkaline phosphatase-like"/>
    <property type="match status" value="1"/>
</dbReference>
<dbReference type="Gene3D" id="3.30.1120.10">
    <property type="match status" value="1"/>
</dbReference>